<name>A0A347U8M1_9BACT</name>
<dbReference type="Proteomes" id="UP000262582">
    <property type="component" value="Chromosome"/>
</dbReference>
<dbReference type="EMBL" id="NXIG01000008">
    <property type="protein sequence ID" value="RXI30151.1"/>
    <property type="molecule type" value="Genomic_DNA"/>
</dbReference>
<evidence type="ECO:0000313" key="3">
    <source>
        <dbReference type="Proteomes" id="UP000262582"/>
    </source>
</evidence>
<evidence type="ECO:0000313" key="1">
    <source>
        <dbReference type="EMBL" id="AXX95199.1"/>
    </source>
</evidence>
<keyword evidence="3" id="KW-1185">Reference proteome</keyword>
<dbReference type="AlphaFoldDB" id="A0A347U8M1"/>
<gene>
    <name evidence="1" type="ORF">AELL_1541</name>
    <name evidence="2" type="ORF">CP962_09085</name>
</gene>
<reference evidence="2 4" key="1">
    <citation type="submission" date="2017-09" db="EMBL/GenBank/DDBJ databases">
        <title>Genomics of the genus Arcobacter.</title>
        <authorList>
            <person name="Perez-Cataluna A."/>
            <person name="Figueras M.J."/>
            <person name="Salas-Masso N."/>
        </authorList>
    </citation>
    <scope>NUCLEOTIDE SEQUENCE [LARGE SCALE GENOMIC DNA]</scope>
    <source>
        <strain evidence="2 4">CECT 7837</strain>
    </source>
</reference>
<proteinExistence type="predicted"/>
<sequence>MKQILIEEIKELIKINPNDSIEINPKYLEYFDEEELLNIKKELELRKENISKISNNYLDEIYEKTKKDEI</sequence>
<dbReference type="KEGG" id="aell:AELL_1541"/>
<dbReference type="Proteomes" id="UP000290588">
    <property type="component" value="Unassembled WGS sequence"/>
</dbReference>
<organism evidence="2 4">
    <name type="scientific">Arcobacter ellisii</name>
    <dbReference type="NCBI Taxonomy" id="913109"/>
    <lineage>
        <taxon>Bacteria</taxon>
        <taxon>Pseudomonadati</taxon>
        <taxon>Campylobacterota</taxon>
        <taxon>Epsilonproteobacteria</taxon>
        <taxon>Campylobacterales</taxon>
        <taxon>Arcobacteraceae</taxon>
        <taxon>Arcobacter</taxon>
    </lineage>
</organism>
<evidence type="ECO:0000313" key="4">
    <source>
        <dbReference type="Proteomes" id="UP000290588"/>
    </source>
</evidence>
<accession>A0A347U8M1</accession>
<reference evidence="1 3" key="2">
    <citation type="submission" date="2018-08" db="EMBL/GenBank/DDBJ databases">
        <title>Complete genome of the Arcobacter ellisii type strain LMG 26155.</title>
        <authorList>
            <person name="Miller W.G."/>
            <person name="Yee E."/>
            <person name="Bono J.L."/>
        </authorList>
    </citation>
    <scope>NUCLEOTIDE SEQUENCE [LARGE SCALE GENOMIC DNA]</scope>
    <source>
        <strain evidence="1 3">LMG 26155</strain>
    </source>
</reference>
<evidence type="ECO:0000313" key="2">
    <source>
        <dbReference type="EMBL" id="RXI30151.1"/>
    </source>
</evidence>
<dbReference type="EMBL" id="CP032097">
    <property type="protein sequence ID" value="AXX95199.1"/>
    <property type="molecule type" value="Genomic_DNA"/>
</dbReference>
<dbReference type="RefSeq" id="WP_118917380.1">
    <property type="nucleotide sequence ID" value="NZ_CP032097.1"/>
</dbReference>
<protein>
    <submittedName>
        <fullName evidence="2">Uncharacterized protein</fullName>
    </submittedName>
</protein>